<organism evidence="10 11">
    <name type="scientific">endosymbiont of Escarpia spicata</name>
    <dbReference type="NCBI Taxonomy" id="2200908"/>
    <lineage>
        <taxon>Bacteria</taxon>
        <taxon>Pseudomonadati</taxon>
        <taxon>Pseudomonadota</taxon>
        <taxon>Gammaproteobacteria</taxon>
        <taxon>sulfur-oxidizing symbionts</taxon>
    </lineage>
</organism>
<evidence type="ECO:0000256" key="8">
    <source>
        <dbReference type="ARBA" id="ARBA00030686"/>
    </source>
</evidence>
<dbReference type="InterPro" id="IPR036087">
    <property type="entry name" value="Nict_dMeBzImd_PRibTrfase_sf"/>
</dbReference>
<evidence type="ECO:0000256" key="7">
    <source>
        <dbReference type="ARBA" id="ARBA00022679"/>
    </source>
</evidence>
<dbReference type="SUPFAM" id="SSF52733">
    <property type="entry name" value="Nicotinate mononucleotide:5,6-dimethylbenzimidazole phosphoribosyltransferase (CobT)"/>
    <property type="match status" value="1"/>
</dbReference>
<dbReference type="GO" id="GO:0008939">
    <property type="term" value="F:nicotinate-nucleotide-dimethylbenzimidazole phosphoribosyltransferase activity"/>
    <property type="evidence" value="ECO:0007669"/>
    <property type="project" value="UniProtKB-EC"/>
</dbReference>
<evidence type="ECO:0000256" key="1">
    <source>
        <dbReference type="ARBA" id="ARBA00005049"/>
    </source>
</evidence>
<evidence type="ECO:0000256" key="4">
    <source>
        <dbReference type="ARBA" id="ARBA00015486"/>
    </source>
</evidence>
<sequence>MKQEYSDWVCAPAAKLDVTAQEAAEARQVQLTKPPGALGQLETIAIRLAGLQGCVCPTSADYANSGDT</sequence>
<dbReference type="GO" id="GO:0009236">
    <property type="term" value="P:cobalamin biosynthetic process"/>
    <property type="evidence" value="ECO:0007669"/>
    <property type="project" value="UniProtKB-KW"/>
</dbReference>
<accession>A0A370DR90</accession>
<evidence type="ECO:0000313" key="10">
    <source>
        <dbReference type="EMBL" id="RDH87530.1"/>
    </source>
</evidence>
<evidence type="ECO:0000256" key="9">
    <source>
        <dbReference type="ARBA" id="ARBA00047340"/>
    </source>
</evidence>
<dbReference type="EMBL" id="QFXE01000005">
    <property type="protein sequence ID" value="RDH87530.1"/>
    <property type="molecule type" value="Genomic_DNA"/>
</dbReference>
<comment type="catalytic activity">
    <reaction evidence="9">
        <text>5,6-dimethylbenzimidazole + nicotinate beta-D-ribonucleotide = alpha-ribazole 5'-phosphate + nicotinate + H(+)</text>
        <dbReference type="Rhea" id="RHEA:11196"/>
        <dbReference type="ChEBI" id="CHEBI:15378"/>
        <dbReference type="ChEBI" id="CHEBI:15890"/>
        <dbReference type="ChEBI" id="CHEBI:32544"/>
        <dbReference type="ChEBI" id="CHEBI:57502"/>
        <dbReference type="ChEBI" id="CHEBI:57918"/>
        <dbReference type="EC" id="2.4.2.21"/>
    </reaction>
</comment>
<comment type="similarity">
    <text evidence="2">Belongs to the CobT family.</text>
</comment>
<dbReference type="Pfam" id="PF02277">
    <property type="entry name" value="DBI_PRT"/>
    <property type="match status" value="1"/>
</dbReference>
<keyword evidence="6" id="KW-0328">Glycosyltransferase</keyword>
<dbReference type="Proteomes" id="UP000254771">
    <property type="component" value="Unassembled WGS sequence"/>
</dbReference>
<evidence type="ECO:0000313" key="11">
    <source>
        <dbReference type="Proteomes" id="UP000254771"/>
    </source>
</evidence>
<dbReference type="Gene3D" id="1.10.1610.10">
    <property type="match status" value="1"/>
</dbReference>
<keyword evidence="11" id="KW-1185">Reference proteome</keyword>
<proteinExistence type="inferred from homology"/>
<evidence type="ECO:0000256" key="2">
    <source>
        <dbReference type="ARBA" id="ARBA00007110"/>
    </source>
</evidence>
<dbReference type="AlphaFoldDB" id="A0A370DR90"/>
<evidence type="ECO:0000256" key="5">
    <source>
        <dbReference type="ARBA" id="ARBA00022573"/>
    </source>
</evidence>
<dbReference type="InterPro" id="IPR003200">
    <property type="entry name" value="Nict_dMeBzImd_PRibTrfase"/>
</dbReference>
<name>A0A370DR90_9GAMM</name>
<protein>
    <recommendedName>
        <fullName evidence="4">Nicotinate-nucleotide--dimethylbenzimidazole phosphoribosyltransferase</fullName>
        <ecNumber evidence="3">2.4.2.21</ecNumber>
    </recommendedName>
    <alternativeName>
        <fullName evidence="8">N(1)-alpha-phosphoribosyltransferase</fullName>
    </alternativeName>
</protein>
<reference evidence="10 11" key="1">
    <citation type="journal article" date="2018" name="ISME J.">
        <title>Endosymbiont genomes yield clues of tubeworm success.</title>
        <authorList>
            <person name="Li Y."/>
            <person name="Liles M.R."/>
            <person name="Halanych K.M."/>
        </authorList>
    </citation>
    <scope>NUCLEOTIDE SEQUENCE [LARGE SCALE GENOMIC DNA]</scope>
    <source>
        <strain evidence="10">A1462</strain>
    </source>
</reference>
<dbReference type="InterPro" id="IPR023195">
    <property type="entry name" value="Nict_dMeBzImd_PRibTrfase_N"/>
</dbReference>
<keyword evidence="7" id="KW-0808">Transferase</keyword>
<dbReference type="EC" id="2.4.2.21" evidence="3"/>
<dbReference type="UniPathway" id="UPA00061">
    <property type="reaction ID" value="UER00516"/>
</dbReference>
<keyword evidence="5" id="KW-0169">Cobalamin biosynthesis</keyword>
<evidence type="ECO:0000256" key="6">
    <source>
        <dbReference type="ARBA" id="ARBA00022676"/>
    </source>
</evidence>
<comment type="pathway">
    <text evidence="1">Nucleoside biosynthesis; alpha-ribazole biosynthesis; alpha-ribazole from 5,6-dimethylbenzimidazole: step 1/2.</text>
</comment>
<comment type="caution">
    <text evidence="10">The sequence shown here is derived from an EMBL/GenBank/DDBJ whole genome shotgun (WGS) entry which is preliminary data.</text>
</comment>
<gene>
    <name evidence="10" type="ORF">DIZ78_02870</name>
</gene>
<evidence type="ECO:0000256" key="3">
    <source>
        <dbReference type="ARBA" id="ARBA00011991"/>
    </source>
</evidence>